<sequence>MKPSIKQPHISRINTTHFSHLLLTFMLIISVSLIGCEGPIGDQGPQGPEGAQGPVGPAGEDGSAMYSGEGDLEAGMGANGDYYLNQNTGELYGPKDADGWGNPIIVLMGEDGQDGADGEDGSQIHSGSGAPDASLGKVGDYYLDKSSYELYGPKTGSGWGSPLNLKGADGNANVTRYIFPGHDFSSEGSTQKFLRNIEKTEESIWLVYLGTSGFKFPVPGYGPGTDTEYNQYHGSFNSGTAIDVRIRVVSGPGESFSDIIIVQIEPSGTENLEKIKAGETSILPNHLDVSDYEAVANYYGFYRK</sequence>
<dbReference type="Proteomes" id="UP001207918">
    <property type="component" value="Unassembled WGS sequence"/>
</dbReference>
<feature type="region of interest" description="Disordered" evidence="1">
    <location>
        <begin position="110"/>
        <end position="132"/>
    </location>
</feature>
<accession>A0ABT3PQW6</accession>
<keyword evidence="4" id="KW-1185">Reference proteome</keyword>
<protein>
    <submittedName>
        <fullName evidence="3">Collagen-like protein</fullName>
    </submittedName>
</protein>
<keyword evidence="2" id="KW-0812">Transmembrane</keyword>
<keyword evidence="2" id="KW-1133">Transmembrane helix</keyword>
<evidence type="ECO:0000256" key="2">
    <source>
        <dbReference type="SAM" id="Phobius"/>
    </source>
</evidence>
<dbReference type="Gene3D" id="1.20.5.320">
    <property type="entry name" value="6-Phosphogluconate Dehydrogenase, domain 3"/>
    <property type="match status" value="1"/>
</dbReference>
<dbReference type="RefSeq" id="WP_265767031.1">
    <property type="nucleotide sequence ID" value="NZ_JAGGJA010000011.1"/>
</dbReference>
<reference evidence="3 4" key="1">
    <citation type="submission" date="2021-03" db="EMBL/GenBank/DDBJ databases">
        <title>Aliifodinibius sp. nov., a new bacterium isolated from saline soil.</title>
        <authorList>
            <person name="Galisteo C."/>
            <person name="De La Haba R."/>
            <person name="Sanchez-Porro C."/>
            <person name="Ventosa A."/>
        </authorList>
    </citation>
    <scope>NUCLEOTIDE SEQUENCE [LARGE SCALE GENOMIC DNA]</scope>
    <source>
        <strain evidence="3 4">1BSP15-2V2</strain>
    </source>
</reference>
<feature type="region of interest" description="Disordered" evidence="1">
    <location>
        <begin position="40"/>
        <end position="68"/>
    </location>
</feature>
<keyword evidence="2" id="KW-0472">Membrane</keyword>
<evidence type="ECO:0000313" key="3">
    <source>
        <dbReference type="EMBL" id="MCW9708245.1"/>
    </source>
</evidence>
<dbReference type="EMBL" id="JAGGJA010000011">
    <property type="protein sequence ID" value="MCW9708245.1"/>
    <property type="molecule type" value="Genomic_DNA"/>
</dbReference>
<feature type="compositionally biased region" description="Acidic residues" evidence="1">
    <location>
        <begin position="111"/>
        <end position="120"/>
    </location>
</feature>
<evidence type="ECO:0000313" key="4">
    <source>
        <dbReference type="Proteomes" id="UP001207918"/>
    </source>
</evidence>
<comment type="caution">
    <text evidence="3">The sequence shown here is derived from an EMBL/GenBank/DDBJ whole genome shotgun (WGS) entry which is preliminary data.</text>
</comment>
<organism evidence="3 4">
    <name type="scientific">Fodinibius salsisoli</name>
    <dbReference type="NCBI Taxonomy" id="2820877"/>
    <lineage>
        <taxon>Bacteria</taxon>
        <taxon>Pseudomonadati</taxon>
        <taxon>Balneolota</taxon>
        <taxon>Balneolia</taxon>
        <taxon>Balneolales</taxon>
        <taxon>Balneolaceae</taxon>
        <taxon>Fodinibius</taxon>
    </lineage>
</organism>
<name>A0ABT3PQW6_9BACT</name>
<feature type="compositionally biased region" description="Low complexity" evidence="1">
    <location>
        <begin position="42"/>
        <end position="60"/>
    </location>
</feature>
<feature type="transmembrane region" description="Helical" evidence="2">
    <location>
        <begin position="21"/>
        <end position="40"/>
    </location>
</feature>
<proteinExistence type="predicted"/>
<evidence type="ECO:0000256" key="1">
    <source>
        <dbReference type="SAM" id="MobiDB-lite"/>
    </source>
</evidence>
<gene>
    <name evidence="3" type="ORF">J6I44_15370</name>
</gene>